<feature type="region of interest" description="Disordered" evidence="16">
    <location>
        <begin position="369"/>
        <end position="395"/>
    </location>
</feature>
<protein>
    <recommendedName>
        <fullName evidence="5 12">Galactose-1-phosphate uridylyltransferase</fullName>
        <ecNumber evidence="4 12">2.7.7.12</ecNumber>
    </recommendedName>
</protein>
<dbReference type="GO" id="GO:0005737">
    <property type="term" value="C:cytoplasm"/>
    <property type="evidence" value="ECO:0007669"/>
    <property type="project" value="TreeGrafter"/>
</dbReference>
<dbReference type="EMBL" id="CP031165">
    <property type="protein sequence ID" value="AXV06361.1"/>
    <property type="molecule type" value="Genomic_DNA"/>
</dbReference>
<feature type="domain" description="Galactose-1-phosphate uridyl transferase C-terminal" evidence="18">
    <location>
        <begin position="226"/>
        <end position="366"/>
    </location>
</feature>
<dbReference type="Proteomes" id="UP000264006">
    <property type="component" value="Chromosome"/>
</dbReference>
<evidence type="ECO:0000256" key="3">
    <source>
        <dbReference type="ARBA" id="ARBA00010951"/>
    </source>
</evidence>
<dbReference type="Gene3D" id="3.30.428.10">
    <property type="entry name" value="HIT-like"/>
    <property type="match status" value="2"/>
</dbReference>
<feature type="binding site" evidence="14">
    <location>
        <position position="141"/>
    </location>
    <ligand>
        <name>Zn(2+)</name>
        <dbReference type="ChEBI" id="CHEBI:29105"/>
    </ligand>
</feature>
<feature type="binding site" evidence="14">
    <location>
        <position position="192"/>
    </location>
    <ligand>
        <name>Zn(2+)</name>
        <dbReference type="ChEBI" id="CHEBI:29105"/>
    </ligand>
</feature>
<dbReference type="PANTHER" id="PTHR11943">
    <property type="entry name" value="GALACTOSE-1-PHOSPHATE URIDYLYLTRANSFERASE"/>
    <property type="match status" value="1"/>
</dbReference>
<dbReference type="InterPro" id="IPR036265">
    <property type="entry name" value="HIT-like_sf"/>
</dbReference>
<keyword evidence="6 15" id="KW-0808">Transferase</keyword>
<evidence type="ECO:0000256" key="7">
    <source>
        <dbReference type="ARBA" id="ARBA00022695"/>
    </source>
</evidence>
<sequence>MADMIERRNFQHADGRWLYLYGDADGSSLPATLPDDEVAVAEPPAIHQRYNALRDSWVAVSPARNTRPHAPSARAAASGCPLCPGGPEVPVDYAAAVFDNRFPSFVPEPPAAPAGPSLPTLPALTAPSRGRCEVVLYTPTHTGSLATLTDAELARVIAIWADRSSALWADPANRVVMVFENRGEAVGATLSHPHGQIYALDRIPPAVAHRTAALATHRARTGASLSQAVVDVDAASDRCLFLDDAFVAAVPFAPDWPFEVHVRARREGARRLQDLTAEERVSLALALRTVVTAYDRVWDEPMAYLMVCHEAPADAEGLPVADHRLAFEFLPPHRSPAKLKVRASVETALGVFINDTLPEDSAALLRAAAPQPGPEQRAAIPRLEIAADRPAAPTG</sequence>
<keyword evidence="9 14" id="KW-0862">Zinc</keyword>
<comment type="cofactor">
    <cofactor evidence="14">
        <name>Zn(2+)</name>
        <dbReference type="ChEBI" id="CHEBI:29105"/>
    </cofactor>
    <text evidence="14">Binds 1 zinc ion per subunit.</text>
</comment>
<dbReference type="UniPathway" id="UPA00214"/>
<evidence type="ECO:0000256" key="6">
    <source>
        <dbReference type="ARBA" id="ARBA00022679"/>
    </source>
</evidence>
<evidence type="ECO:0000256" key="16">
    <source>
        <dbReference type="SAM" id="MobiDB-lite"/>
    </source>
</evidence>
<evidence type="ECO:0000313" key="20">
    <source>
        <dbReference type="Proteomes" id="UP000264006"/>
    </source>
</evidence>
<keyword evidence="20" id="KW-1185">Reference proteome</keyword>
<name>A0A346XVW4_9ACTN</name>
<organism evidence="19 20">
    <name type="scientific">Euzebya pacifica</name>
    <dbReference type="NCBI Taxonomy" id="1608957"/>
    <lineage>
        <taxon>Bacteria</taxon>
        <taxon>Bacillati</taxon>
        <taxon>Actinomycetota</taxon>
        <taxon>Nitriliruptoria</taxon>
        <taxon>Euzebyales</taxon>
    </lineage>
</organism>
<evidence type="ECO:0000256" key="8">
    <source>
        <dbReference type="ARBA" id="ARBA00022723"/>
    </source>
</evidence>
<evidence type="ECO:0000256" key="9">
    <source>
        <dbReference type="ARBA" id="ARBA00022833"/>
    </source>
</evidence>
<evidence type="ECO:0000256" key="13">
    <source>
        <dbReference type="PIRSR" id="PIRSR000808-1"/>
    </source>
</evidence>
<evidence type="ECO:0000256" key="2">
    <source>
        <dbReference type="ARBA" id="ARBA00004947"/>
    </source>
</evidence>
<evidence type="ECO:0000256" key="1">
    <source>
        <dbReference type="ARBA" id="ARBA00001107"/>
    </source>
</evidence>
<gene>
    <name evidence="19" type="ORF">DVS28_a1670</name>
</gene>
<evidence type="ECO:0000256" key="12">
    <source>
        <dbReference type="NCBIfam" id="TIGR00209"/>
    </source>
</evidence>
<comment type="pathway">
    <text evidence="2 15">Carbohydrate metabolism; galactose metabolism.</text>
</comment>
<dbReference type="OrthoDB" id="9769064at2"/>
<dbReference type="AlphaFoldDB" id="A0A346XVW4"/>
<evidence type="ECO:0000256" key="15">
    <source>
        <dbReference type="RuleBase" id="RU000506"/>
    </source>
</evidence>
<dbReference type="PIRSF" id="PIRSF000808">
    <property type="entry name" value="GalT"/>
    <property type="match status" value="1"/>
</dbReference>
<dbReference type="EC" id="2.7.7.12" evidence="4 12"/>
<feature type="active site" description="Tele-UMP-histidine intermediate" evidence="13">
    <location>
        <position position="194"/>
    </location>
</feature>
<dbReference type="Pfam" id="PF02744">
    <property type="entry name" value="GalP_UDP_tr_C"/>
    <property type="match status" value="1"/>
</dbReference>
<dbReference type="Pfam" id="PF01087">
    <property type="entry name" value="GalP_UDP_transf"/>
    <property type="match status" value="1"/>
</dbReference>
<keyword evidence="7 15" id="KW-0548">Nucleotidyltransferase</keyword>
<evidence type="ECO:0000256" key="14">
    <source>
        <dbReference type="PIRSR" id="PIRSR000808-3"/>
    </source>
</evidence>
<reference evidence="19 20" key="1">
    <citation type="submission" date="2018-09" db="EMBL/GenBank/DDBJ databases">
        <title>Complete genome sequence of Euzebya sp. DY32-46 isolated from seawater of Pacific Ocean.</title>
        <authorList>
            <person name="Xu L."/>
            <person name="Wu Y.-H."/>
            <person name="Xu X.-W."/>
        </authorList>
    </citation>
    <scope>NUCLEOTIDE SEQUENCE [LARGE SCALE GENOMIC DNA]</scope>
    <source>
        <strain evidence="19 20">DY32-46</strain>
    </source>
</reference>
<proteinExistence type="inferred from homology"/>
<keyword evidence="11 15" id="KW-0119">Carbohydrate metabolism</keyword>
<dbReference type="GO" id="GO:0008270">
    <property type="term" value="F:zinc ion binding"/>
    <property type="evidence" value="ECO:0007669"/>
    <property type="project" value="InterPro"/>
</dbReference>
<dbReference type="GO" id="GO:0033499">
    <property type="term" value="P:galactose catabolic process via UDP-galactose, Leloir pathway"/>
    <property type="evidence" value="ECO:0007669"/>
    <property type="project" value="TreeGrafter"/>
</dbReference>
<accession>A0A346XVW4</accession>
<feature type="domain" description="Galactose-1-phosphate uridyl transferase N-terminal" evidence="17">
    <location>
        <begin position="47"/>
        <end position="204"/>
    </location>
</feature>
<evidence type="ECO:0000259" key="17">
    <source>
        <dbReference type="Pfam" id="PF01087"/>
    </source>
</evidence>
<dbReference type="PANTHER" id="PTHR11943:SF1">
    <property type="entry name" value="GALACTOSE-1-PHOSPHATE URIDYLYLTRANSFERASE"/>
    <property type="match status" value="1"/>
</dbReference>
<dbReference type="InterPro" id="IPR005850">
    <property type="entry name" value="GalP_Utransf_C"/>
</dbReference>
<dbReference type="NCBIfam" id="TIGR00209">
    <property type="entry name" value="galT_1"/>
    <property type="match status" value="1"/>
</dbReference>
<evidence type="ECO:0000256" key="4">
    <source>
        <dbReference type="ARBA" id="ARBA00012384"/>
    </source>
</evidence>
<comment type="similarity">
    <text evidence="3 15">Belongs to the galactose-1-phosphate uridylyltransferase type 1 family.</text>
</comment>
<dbReference type="RefSeq" id="WP_114591029.1">
    <property type="nucleotide sequence ID" value="NZ_CAXIBR010000093.1"/>
</dbReference>
<evidence type="ECO:0000259" key="18">
    <source>
        <dbReference type="Pfam" id="PF02744"/>
    </source>
</evidence>
<comment type="catalytic activity">
    <reaction evidence="1 15">
        <text>alpha-D-galactose 1-phosphate + UDP-alpha-D-glucose = alpha-D-glucose 1-phosphate + UDP-alpha-D-galactose</text>
        <dbReference type="Rhea" id="RHEA:13989"/>
        <dbReference type="ChEBI" id="CHEBI:58336"/>
        <dbReference type="ChEBI" id="CHEBI:58601"/>
        <dbReference type="ChEBI" id="CHEBI:58885"/>
        <dbReference type="ChEBI" id="CHEBI:66914"/>
        <dbReference type="EC" id="2.7.7.12"/>
    </reaction>
</comment>
<dbReference type="PROSITE" id="PS00117">
    <property type="entry name" value="GAL_P_UDP_TRANSF_I"/>
    <property type="match status" value="1"/>
</dbReference>
<evidence type="ECO:0000256" key="11">
    <source>
        <dbReference type="ARBA" id="ARBA00023277"/>
    </source>
</evidence>
<dbReference type="InterPro" id="IPR001937">
    <property type="entry name" value="GalP_UDPtransf1"/>
</dbReference>
<dbReference type="KEGG" id="euz:DVS28_a1670"/>
<dbReference type="GO" id="GO:0008108">
    <property type="term" value="F:UDP-glucose:hexose-1-phosphate uridylyltransferase activity"/>
    <property type="evidence" value="ECO:0007669"/>
    <property type="project" value="UniProtKB-UniRule"/>
</dbReference>
<evidence type="ECO:0000256" key="5">
    <source>
        <dbReference type="ARBA" id="ARBA00016340"/>
    </source>
</evidence>
<keyword evidence="10 15" id="KW-0299">Galactose metabolism</keyword>
<keyword evidence="8 14" id="KW-0479">Metal-binding</keyword>
<dbReference type="SUPFAM" id="SSF54197">
    <property type="entry name" value="HIT-like"/>
    <property type="match status" value="2"/>
</dbReference>
<feature type="binding site" evidence="14">
    <location>
        <position position="83"/>
    </location>
    <ligand>
        <name>Zn(2+)</name>
        <dbReference type="ChEBI" id="CHEBI:29105"/>
    </ligand>
</feature>
<dbReference type="InterPro" id="IPR019779">
    <property type="entry name" value="GalP_UDPtransf1_His-AS"/>
</dbReference>
<dbReference type="InterPro" id="IPR005849">
    <property type="entry name" value="GalP_Utransf_N"/>
</dbReference>
<evidence type="ECO:0000256" key="10">
    <source>
        <dbReference type="ARBA" id="ARBA00023144"/>
    </source>
</evidence>
<evidence type="ECO:0000313" key="19">
    <source>
        <dbReference type="EMBL" id="AXV06361.1"/>
    </source>
</evidence>
<feature type="binding site" evidence="14">
    <location>
        <position position="80"/>
    </location>
    <ligand>
        <name>Zn(2+)</name>
        <dbReference type="ChEBI" id="CHEBI:29105"/>
    </ligand>
</feature>